<dbReference type="EMBL" id="CP023324">
    <property type="protein sequence ID" value="ATY63413.1"/>
    <property type="molecule type" value="Genomic_DNA"/>
</dbReference>
<evidence type="ECO:0000256" key="1">
    <source>
        <dbReference type="SAM" id="MobiDB-lite"/>
    </source>
</evidence>
<dbReference type="VEuPathDB" id="FungiDB:A9K55_007665"/>
<dbReference type="PROSITE" id="PS50172">
    <property type="entry name" value="BRCT"/>
    <property type="match status" value="1"/>
</dbReference>
<dbReference type="OrthoDB" id="342264at2759"/>
<reference evidence="3 4" key="1">
    <citation type="journal article" date="2017" name="BMC Genomics">
        <title>Chromosome level assembly and secondary metabolite potential of the parasitic fungus Cordyceps militaris.</title>
        <authorList>
            <person name="Kramer G.J."/>
            <person name="Nodwell J.R."/>
        </authorList>
    </citation>
    <scope>NUCLEOTIDE SEQUENCE [LARGE SCALE GENOMIC DNA]</scope>
    <source>
        <strain evidence="3 4">ATCC 34164</strain>
    </source>
</reference>
<dbReference type="Gene3D" id="3.40.50.10190">
    <property type="entry name" value="BRCT domain"/>
    <property type="match status" value="1"/>
</dbReference>
<dbReference type="CDD" id="cd00027">
    <property type="entry name" value="BRCT"/>
    <property type="match status" value="1"/>
</dbReference>
<feature type="domain" description="BRCT" evidence="2">
    <location>
        <begin position="1"/>
        <end position="97"/>
    </location>
</feature>
<dbReference type="InterPro" id="IPR036420">
    <property type="entry name" value="BRCT_dom_sf"/>
</dbReference>
<feature type="compositionally biased region" description="Acidic residues" evidence="1">
    <location>
        <begin position="304"/>
        <end position="320"/>
    </location>
</feature>
<proteinExistence type="predicted"/>
<accession>A0A2H4SJX2</accession>
<dbReference type="InterPro" id="IPR001357">
    <property type="entry name" value="BRCT_dom"/>
</dbReference>
<feature type="region of interest" description="Disordered" evidence="1">
    <location>
        <begin position="279"/>
        <end position="382"/>
    </location>
</feature>
<sequence>MPRQIFKNRVLATAGPPPQSITLENLRAWIPMRKGRFAERFDDEVTHLLCTYEQFKKRVPLVKQVLKDHKRVHIVHYDWLEFSTVFNKRLPEREYSMRSILAEERAEQRERNRKENGRLEAAGVLKTNISPRTPALFHVYRDREFFPYKIDITRSDSDDGEFGQRYTLTLWESNAKPHLYWFTAKFMRRKGDPNAGYHRPSPCSGKWRHEMNHFMNFFRIKTGIDWQDRVLLEGTTPLSSFQYSPPAGGKPVGRRLRFSYECCVELNMEWKQQNLAQTISHDTENGDKEEESGKSKEGDSRDTDENDENDENDDDKDECGDTAIGLDDGCRDGGLSLTSDLEEIEDPKTGAFNSNGSGISFAEGGAEEGIEVAEPTLSAVSS</sequence>
<evidence type="ECO:0000259" key="2">
    <source>
        <dbReference type="PROSITE" id="PS50172"/>
    </source>
</evidence>
<name>A0A2H4SJX2_CORMI</name>
<dbReference type="SUPFAM" id="SSF52113">
    <property type="entry name" value="BRCT domain"/>
    <property type="match status" value="1"/>
</dbReference>
<evidence type="ECO:0000313" key="3">
    <source>
        <dbReference type="EMBL" id="ATY63413.1"/>
    </source>
</evidence>
<organism evidence="3 4">
    <name type="scientific">Cordyceps militaris</name>
    <name type="common">Caterpillar fungus</name>
    <name type="synonym">Clavaria militaris</name>
    <dbReference type="NCBI Taxonomy" id="73501"/>
    <lineage>
        <taxon>Eukaryota</taxon>
        <taxon>Fungi</taxon>
        <taxon>Dikarya</taxon>
        <taxon>Ascomycota</taxon>
        <taxon>Pezizomycotina</taxon>
        <taxon>Sordariomycetes</taxon>
        <taxon>Hypocreomycetidae</taxon>
        <taxon>Hypocreales</taxon>
        <taxon>Cordycipitaceae</taxon>
        <taxon>Cordyceps</taxon>
    </lineage>
</organism>
<gene>
    <name evidence="3" type="ORF">A9K55_007665</name>
</gene>
<dbReference type="Proteomes" id="UP000323067">
    <property type="component" value="Chromosome vii"/>
</dbReference>
<dbReference type="AlphaFoldDB" id="A0A2H4SJX2"/>
<protein>
    <submittedName>
        <fullName evidence="3">Brct domain containing</fullName>
    </submittedName>
</protein>
<feature type="compositionally biased region" description="Basic and acidic residues" evidence="1">
    <location>
        <begin position="281"/>
        <end position="303"/>
    </location>
</feature>
<evidence type="ECO:0000313" key="4">
    <source>
        <dbReference type="Proteomes" id="UP000323067"/>
    </source>
</evidence>